<dbReference type="GO" id="GO:0006355">
    <property type="term" value="P:regulation of DNA-templated transcription"/>
    <property type="evidence" value="ECO:0007669"/>
    <property type="project" value="InterPro"/>
</dbReference>
<comment type="caution">
    <text evidence="6">The sequence shown here is derived from an EMBL/GenBank/DDBJ whole genome shotgun (WGS) entry which is preliminary data.</text>
</comment>
<dbReference type="RefSeq" id="WP_188553383.1">
    <property type="nucleotide sequence ID" value="NZ_BMGT01000002.1"/>
</dbReference>
<dbReference type="Gene3D" id="1.10.10.10">
    <property type="entry name" value="Winged helix-like DNA-binding domain superfamily/Winged helix DNA-binding domain"/>
    <property type="match status" value="1"/>
</dbReference>
<evidence type="ECO:0000256" key="2">
    <source>
        <dbReference type="PROSITE-ProRule" id="PRU00169"/>
    </source>
</evidence>
<dbReference type="InterPro" id="IPR011006">
    <property type="entry name" value="CheY-like_superfamily"/>
</dbReference>
<proteinExistence type="predicted"/>
<feature type="domain" description="OmpR/PhoB-type" evidence="5">
    <location>
        <begin position="133"/>
        <end position="232"/>
    </location>
</feature>
<dbReference type="PROSITE" id="PS51755">
    <property type="entry name" value="OMPR_PHOB"/>
    <property type="match status" value="1"/>
</dbReference>
<keyword evidence="7" id="KW-1185">Reference proteome</keyword>
<dbReference type="Proteomes" id="UP000647241">
    <property type="component" value="Unassembled WGS sequence"/>
</dbReference>
<dbReference type="EMBL" id="BMGT01000002">
    <property type="protein sequence ID" value="GGG72051.1"/>
    <property type="molecule type" value="Genomic_DNA"/>
</dbReference>
<evidence type="ECO:0000313" key="6">
    <source>
        <dbReference type="EMBL" id="GGG72051.1"/>
    </source>
</evidence>
<dbReference type="Gene3D" id="6.10.250.690">
    <property type="match status" value="1"/>
</dbReference>
<evidence type="ECO:0000313" key="7">
    <source>
        <dbReference type="Proteomes" id="UP000647241"/>
    </source>
</evidence>
<name>A0A917M0W6_9BACT</name>
<dbReference type="GO" id="GO:0000976">
    <property type="term" value="F:transcription cis-regulatory region binding"/>
    <property type="evidence" value="ECO:0007669"/>
    <property type="project" value="TreeGrafter"/>
</dbReference>
<dbReference type="SMART" id="SM00448">
    <property type="entry name" value="REC"/>
    <property type="match status" value="1"/>
</dbReference>
<dbReference type="SUPFAM" id="SSF52172">
    <property type="entry name" value="CheY-like"/>
    <property type="match status" value="1"/>
</dbReference>
<evidence type="ECO:0000259" key="4">
    <source>
        <dbReference type="PROSITE" id="PS50110"/>
    </source>
</evidence>
<dbReference type="InterPro" id="IPR036388">
    <property type="entry name" value="WH-like_DNA-bd_sf"/>
</dbReference>
<dbReference type="CDD" id="cd00383">
    <property type="entry name" value="trans_reg_C"/>
    <property type="match status" value="1"/>
</dbReference>
<sequence length="244" mass="27644">MLNFEDNKILIVDDESSIRQALQATLSSLGFTVITAGREEEALALIRMTQFAAALLDINMPGMSGIDTCRLMRRAAPRLSILMLTVRDREEDKIEALDAGADDFVTKPFHVGELSARLRAAVRRSLITENNKNAVIHIGEIVLHPERRIVTKAGQVLQLTPKEFDLLHYLMQNAGLPVRHAKLLTSVWGTEYGNELEYLRTFVCQIRKKLEDDPSNPFYLLTEPHLGYRFSDSFETEEQSSQEQ</sequence>
<dbReference type="PANTHER" id="PTHR48111">
    <property type="entry name" value="REGULATOR OF RPOS"/>
    <property type="match status" value="1"/>
</dbReference>
<dbReference type="Pfam" id="PF00486">
    <property type="entry name" value="Trans_reg_C"/>
    <property type="match status" value="1"/>
</dbReference>
<dbReference type="GO" id="GO:0032993">
    <property type="term" value="C:protein-DNA complex"/>
    <property type="evidence" value="ECO:0007669"/>
    <property type="project" value="TreeGrafter"/>
</dbReference>
<reference evidence="6" key="2">
    <citation type="submission" date="2020-09" db="EMBL/GenBank/DDBJ databases">
        <authorList>
            <person name="Sun Q."/>
            <person name="Zhou Y."/>
        </authorList>
    </citation>
    <scope>NUCLEOTIDE SEQUENCE</scope>
    <source>
        <strain evidence="6">CGMCC 1.12997</strain>
    </source>
</reference>
<dbReference type="GO" id="GO:0005829">
    <property type="term" value="C:cytosol"/>
    <property type="evidence" value="ECO:0007669"/>
    <property type="project" value="TreeGrafter"/>
</dbReference>
<dbReference type="PROSITE" id="PS50110">
    <property type="entry name" value="RESPONSE_REGULATORY"/>
    <property type="match status" value="1"/>
</dbReference>
<feature type="modified residue" description="4-aspartylphosphate" evidence="2">
    <location>
        <position position="57"/>
    </location>
</feature>
<dbReference type="InterPro" id="IPR001789">
    <property type="entry name" value="Sig_transdc_resp-reg_receiver"/>
</dbReference>
<dbReference type="InterPro" id="IPR001867">
    <property type="entry name" value="OmpR/PhoB-type_DNA-bd"/>
</dbReference>
<reference evidence="6" key="1">
    <citation type="journal article" date="2014" name="Int. J. Syst. Evol. Microbiol.">
        <title>Complete genome sequence of Corynebacterium casei LMG S-19264T (=DSM 44701T), isolated from a smear-ripened cheese.</title>
        <authorList>
            <consortium name="US DOE Joint Genome Institute (JGI-PGF)"/>
            <person name="Walter F."/>
            <person name="Albersmeier A."/>
            <person name="Kalinowski J."/>
            <person name="Ruckert C."/>
        </authorList>
    </citation>
    <scope>NUCLEOTIDE SEQUENCE</scope>
    <source>
        <strain evidence="6">CGMCC 1.12997</strain>
    </source>
</reference>
<feature type="domain" description="Response regulatory" evidence="4">
    <location>
        <begin position="8"/>
        <end position="122"/>
    </location>
</feature>
<feature type="DNA-binding region" description="OmpR/PhoB-type" evidence="3">
    <location>
        <begin position="133"/>
        <end position="232"/>
    </location>
</feature>
<dbReference type="PANTHER" id="PTHR48111:SF50">
    <property type="entry name" value="KDP OPERON TRANSCRIPTIONAL REGULATORY PROTEIN KDPE"/>
    <property type="match status" value="1"/>
</dbReference>
<evidence type="ECO:0000256" key="3">
    <source>
        <dbReference type="PROSITE-ProRule" id="PRU01091"/>
    </source>
</evidence>
<dbReference type="AlphaFoldDB" id="A0A917M0W6"/>
<dbReference type="InterPro" id="IPR039420">
    <property type="entry name" value="WalR-like"/>
</dbReference>
<dbReference type="CDD" id="cd17574">
    <property type="entry name" value="REC_OmpR"/>
    <property type="match status" value="1"/>
</dbReference>
<evidence type="ECO:0000256" key="1">
    <source>
        <dbReference type="ARBA" id="ARBA00023125"/>
    </source>
</evidence>
<keyword evidence="1 3" id="KW-0238">DNA-binding</keyword>
<protein>
    <submittedName>
        <fullName evidence="6">DNA-binding response regulator</fullName>
    </submittedName>
</protein>
<gene>
    <name evidence="6" type="ORF">GCM10011585_12920</name>
</gene>
<dbReference type="GO" id="GO:0000156">
    <property type="term" value="F:phosphorelay response regulator activity"/>
    <property type="evidence" value="ECO:0007669"/>
    <property type="project" value="TreeGrafter"/>
</dbReference>
<organism evidence="6 7">
    <name type="scientific">Edaphobacter dinghuensis</name>
    <dbReference type="NCBI Taxonomy" id="1560005"/>
    <lineage>
        <taxon>Bacteria</taxon>
        <taxon>Pseudomonadati</taxon>
        <taxon>Acidobacteriota</taxon>
        <taxon>Terriglobia</taxon>
        <taxon>Terriglobales</taxon>
        <taxon>Acidobacteriaceae</taxon>
        <taxon>Edaphobacter</taxon>
    </lineage>
</organism>
<accession>A0A917M0W6</accession>
<dbReference type="Gene3D" id="3.40.50.2300">
    <property type="match status" value="1"/>
</dbReference>
<dbReference type="Pfam" id="PF00072">
    <property type="entry name" value="Response_reg"/>
    <property type="match status" value="1"/>
</dbReference>
<keyword evidence="2" id="KW-0597">Phosphoprotein</keyword>
<dbReference type="SMART" id="SM00862">
    <property type="entry name" value="Trans_reg_C"/>
    <property type="match status" value="1"/>
</dbReference>
<evidence type="ECO:0000259" key="5">
    <source>
        <dbReference type="PROSITE" id="PS51755"/>
    </source>
</evidence>